<dbReference type="Gene3D" id="2.60.120.920">
    <property type="match status" value="1"/>
</dbReference>
<evidence type="ECO:0000313" key="4">
    <source>
        <dbReference type="WBParaSite" id="GPLIN_000180800"/>
    </source>
</evidence>
<dbReference type="WBParaSite" id="GPLIN_000180800">
    <property type="protein sequence ID" value="GPLIN_000180800"/>
    <property type="gene ID" value="GPLIN_000180800"/>
</dbReference>
<dbReference type="Pfam" id="PF00622">
    <property type="entry name" value="SPRY"/>
    <property type="match status" value="1"/>
</dbReference>
<reference evidence="3" key="1">
    <citation type="submission" date="2014-05" db="EMBL/GenBank/DDBJ databases">
        <title>The genome and life-stage specific transcriptomes of Globodera pallida elucidate key aspects of plant parasitism by a cyst nematode.</title>
        <authorList>
            <person name="Cotton J.A."/>
            <person name="Lilley C.J."/>
            <person name="Jones L.M."/>
            <person name="Kikuchi T."/>
            <person name="Reid A.J."/>
            <person name="Thorpe P."/>
            <person name="Tsai I.J."/>
            <person name="Beasley H."/>
            <person name="Blok V."/>
            <person name="Cock P.J.A."/>
            <person name="Van den Akker S.E."/>
            <person name="Holroyd N."/>
            <person name="Hunt M."/>
            <person name="Mantelin S."/>
            <person name="Naghra H."/>
            <person name="Pain A."/>
            <person name="Palomares-Rius J.E."/>
            <person name="Zarowiecki M."/>
            <person name="Berriman M."/>
            <person name="Jones J.T."/>
            <person name="Urwin P.E."/>
        </authorList>
    </citation>
    <scope>NUCLEOTIDE SEQUENCE [LARGE SCALE GENOMIC DNA]</scope>
    <source>
        <strain evidence="3">Lindley</strain>
    </source>
</reference>
<feature type="coiled-coil region" evidence="1">
    <location>
        <begin position="69"/>
        <end position="273"/>
    </location>
</feature>
<keyword evidence="3" id="KW-1185">Reference proteome</keyword>
<dbReference type="InterPro" id="IPR043136">
    <property type="entry name" value="B30.2/SPRY_sf"/>
</dbReference>
<dbReference type="InterPro" id="IPR044736">
    <property type="entry name" value="Gid1/RanBPM/SPLA_SPRY"/>
</dbReference>
<dbReference type="InterPro" id="IPR001870">
    <property type="entry name" value="B30.2/SPRY"/>
</dbReference>
<proteinExistence type="predicted"/>
<protein>
    <submittedName>
        <fullName evidence="4">B30.2/SPRY domain-containing protein</fullName>
    </submittedName>
</protein>
<dbReference type="SUPFAM" id="SSF49899">
    <property type="entry name" value="Concanavalin A-like lectins/glucanases"/>
    <property type="match status" value="1"/>
</dbReference>
<organism evidence="3 4">
    <name type="scientific">Globodera pallida</name>
    <name type="common">Potato cyst nematode worm</name>
    <name type="synonym">Heterodera pallida</name>
    <dbReference type="NCBI Taxonomy" id="36090"/>
    <lineage>
        <taxon>Eukaryota</taxon>
        <taxon>Metazoa</taxon>
        <taxon>Ecdysozoa</taxon>
        <taxon>Nematoda</taxon>
        <taxon>Chromadorea</taxon>
        <taxon>Rhabditida</taxon>
        <taxon>Tylenchina</taxon>
        <taxon>Tylenchomorpha</taxon>
        <taxon>Tylenchoidea</taxon>
        <taxon>Heteroderidae</taxon>
        <taxon>Heteroderinae</taxon>
        <taxon>Globodera</taxon>
    </lineage>
</organism>
<feature type="domain" description="B30.2/SPRY" evidence="2">
    <location>
        <begin position="247"/>
        <end position="454"/>
    </location>
</feature>
<name>A0A183BMH3_GLOPA</name>
<dbReference type="PROSITE" id="PS50188">
    <property type="entry name" value="B302_SPRY"/>
    <property type="match status" value="1"/>
</dbReference>
<keyword evidence="1" id="KW-0175">Coiled coil</keyword>
<reference evidence="4" key="2">
    <citation type="submission" date="2016-06" db="UniProtKB">
        <authorList>
            <consortium name="WormBaseParasite"/>
        </authorList>
    </citation>
    <scope>IDENTIFICATION</scope>
</reference>
<evidence type="ECO:0000259" key="2">
    <source>
        <dbReference type="PROSITE" id="PS50188"/>
    </source>
</evidence>
<accession>A0A183BMH3</accession>
<dbReference type="AlphaFoldDB" id="A0A183BMH3"/>
<dbReference type="Proteomes" id="UP000050741">
    <property type="component" value="Unassembled WGS sequence"/>
</dbReference>
<sequence>MSITSESTNGDITADQEWTTFANLGPSEEKRQLLARIAELDRQQSMNSPISSANFSLVAQNGNAEVRDADTLDNQNEIEETMNMELEQELKKEKQLQEQLKQLQEQLKNSEESVGRKLEQIEEWNFNKNNTAEIKQLNMEELKQQQNQTKKNEAGERVEQLELKLTETNRKLEYFGNFQAMTVIKLEEYQKVVNAQQTKIVGLEENQKAMGRLVEEQNRELEELANNSKNALEKTIKANVVAELEHQKMLNAQKNLIEEMAEYQNEQQQTIDALTEKLKVSIDHFSRLQTTISDLERKMDESLKSAVQAVVVAELGGIGTIRQQNRWDSAACHRGLTLFEPDQLIVQNGGDWAVGPYEGSYAYEGDGTLWGPAAVEANGRCSFIEGQLKFGKGAVIGCGVNLATGQIFYTKDGQRLEATASFADSVAAGAELFPCVTLSRPGAKIGANFGPNFKYKFC</sequence>
<evidence type="ECO:0000313" key="3">
    <source>
        <dbReference type="Proteomes" id="UP000050741"/>
    </source>
</evidence>
<evidence type="ECO:0000256" key="1">
    <source>
        <dbReference type="SAM" id="Coils"/>
    </source>
</evidence>
<dbReference type="CDD" id="cd12885">
    <property type="entry name" value="SPRY_RanBP_like"/>
    <property type="match status" value="1"/>
</dbReference>
<dbReference type="InterPro" id="IPR013320">
    <property type="entry name" value="ConA-like_dom_sf"/>
</dbReference>
<dbReference type="InterPro" id="IPR003877">
    <property type="entry name" value="SPRY_dom"/>
</dbReference>